<evidence type="ECO:0000313" key="2">
    <source>
        <dbReference type="EMBL" id="MBW0473937.1"/>
    </source>
</evidence>
<feature type="compositionally biased region" description="Basic residues" evidence="1">
    <location>
        <begin position="16"/>
        <end position="26"/>
    </location>
</feature>
<dbReference type="EMBL" id="AVOT02003587">
    <property type="protein sequence ID" value="MBW0473937.1"/>
    <property type="molecule type" value="Genomic_DNA"/>
</dbReference>
<evidence type="ECO:0000256" key="1">
    <source>
        <dbReference type="SAM" id="MobiDB-lite"/>
    </source>
</evidence>
<protein>
    <submittedName>
        <fullName evidence="2">Uncharacterized protein</fullName>
    </submittedName>
</protein>
<sequence length="125" mass="14495">MTFTQGMLDQSEMRQRRNQARKAHNVGKRESQKAQQRWLKAELPENVHGMRSAAHARFLFLLKVRDKNFSSLPGQPRTEERVIAIQVAGHVAYVPRNVFNEPSTQVQSESFQSYCKNELHKFGLK</sequence>
<proteinExistence type="predicted"/>
<dbReference type="AlphaFoldDB" id="A0A9Q3GP52"/>
<comment type="caution">
    <text evidence="2">The sequence shown here is derived from an EMBL/GenBank/DDBJ whole genome shotgun (WGS) entry which is preliminary data.</text>
</comment>
<organism evidence="2 3">
    <name type="scientific">Austropuccinia psidii MF-1</name>
    <dbReference type="NCBI Taxonomy" id="1389203"/>
    <lineage>
        <taxon>Eukaryota</taxon>
        <taxon>Fungi</taxon>
        <taxon>Dikarya</taxon>
        <taxon>Basidiomycota</taxon>
        <taxon>Pucciniomycotina</taxon>
        <taxon>Pucciniomycetes</taxon>
        <taxon>Pucciniales</taxon>
        <taxon>Sphaerophragmiaceae</taxon>
        <taxon>Austropuccinia</taxon>
    </lineage>
</organism>
<evidence type="ECO:0000313" key="3">
    <source>
        <dbReference type="Proteomes" id="UP000765509"/>
    </source>
</evidence>
<name>A0A9Q3GP52_9BASI</name>
<dbReference type="Proteomes" id="UP000765509">
    <property type="component" value="Unassembled WGS sequence"/>
</dbReference>
<gene>
    <name evidence="2" type="ORF">O181_013652</name>
</gene>
<keyword evidence="3" id="KW-1185">Reference proteome</keyword>
<feature type="region of interest" description="Disordered" evidence="1">
    <location>
        <begin position="1"/>
        <end position="36"/>
    </location>
</feature>
<reference evidence="2" key="1">
    <citation type="submission" date="2021-03" db="EMBL/GenBank/DDBJ databases">
        <title>Draft genome sequence of rust myrtle Austropuccinia psidii MF-1, a brazilian biotype.</title>
        <authorList>
            <person name="Quecine M.C."/>
            <person name="Pachon D.M.R."/>
            <person name="Bonatelli M.L."/>
            <person name="Correr F.H."/>
            <person name="Franceschini L.M."/>
            <person name="Leite T.F."/>
            <person name="Margarido G.R.A."/>
            <person name="Almeida C.A."/>
            <person name="Ferrarezi J.A."/>
            <person name="Labate C.A."/>
        </authorList>
    </citation>
    <scope>NUCLEOTIDE SEQUENCE</scope>
    <source>
        <strain evidence="2">MF-1</strain>
    </source>
</reference>
<accession>A0A9Q3GP52</accession>